<evidence type="ECO:0000256" key="1">
    <source>
        <dbReference type="ARBA" id="ARBA00022723"/>
    </source>
</evidence>
<gene>
    <name evidence="6" type="ORF">DCAR_0626032</name>
</gene>
<dbReference type="GO" id="GO:0016567">
    <property type="term" value="P:protein ubiquitination"/>
    <property type="evidence" value="ECO:0007669"/>
    <property type="project" value="TreeGrafter"/>
</dbReference>
<organism evidence="6 7">
    <name type="scientific">Daucus carota subsp. sativus</name>
    <name type="common">Carrot</name>
    <dbReference type="NCBI Taxonomy" id="79200"/>
    <lineage>
        <taxon>Eukaryota</taxon>
        <taxon>Viridiplantae</taxon>
        <taxon>Streptophyta</taxon>
        <taxon>Embryophyta</taxon>
        <taxon>Tracheophyta</taxon>
        <taxon>Spermatophyta</taxon>
        <taxon>Magnoliopsida</taxon>
        <taxon>eudicotyledons</taxon>
        <taxon>Gunneridae</taxon>
        <taxon>Pentapetalae</taxon>
        <taxon>asterids</taxon>
        <taxon>campanulids</taxon>
        <taxon>Apiales</taxon>
        <taxon>Apiaceae</taxon>
        <taxon>Apioideae</taxon>
        <taxon>Scandiceae</taxon>
        <taxon>Daucinae</taxon>
        <taxon>Daucus</taxon>
        <taxon>Daucus sect. Daucus</taxon>
    </lineage>
</organism>
<name>A0A161YGR1_DAUCS</name>
<dbReference type="PROSITE" id="PS50089">
    <property type="entry name" value="ZF_RING_2"/>
    <property type="match status" value="1"/>
</dbReference>
<dbReference type="SUPFAM" id="SSF57850">
    <property type="entry name" value="RING/U-box"/>
    <property type="match status" value="1"/>
</dbReference>
<keyword evidence="7" id="KW-1185">Reference proteome</keyword>
<keyword evidence="2" id="KW-0863">Zinc-finger</keyword>
<proteinExistence type="predicted"/>
<dbReference type="PANTHER" id="PTHR45969:SF81">
    <property type="entry name" value="OS08G0157400 PROTEIN"/>
    <property type="match status" value="1"/>
</dbReference>
<keyword evidence="3" id="KW-0862">Zinc</keyword>
<dbReference type="InterPro" id="IPR001841">
    <property type="entry name" value="Znf_RING"/>
</dbReference>
<feature type="domain" description="RING-type" evidence="5">
    <location>
        <begin position="64"/>
        <end position="107"/>
    </location>
</feature>
<feature type="compositionally biased region" description="Low complexity" evidence="4">
    <location>
        <begin position="10"/>
        <end position="21"/>
    </location>
</feature>
<protein>
    <recommendedName>
        <fullName evidence="5">RING-type domain-containing protein</fullName>
    </recommendedName>
</protein>
<dbReference type="EMBL" id="CP093348">
    <property type="protein sequence ID" value="WOH06604.1"/>
    <property type="molecule type" value="Genomic_DNA"/>
</dbReference>
<dbReference type="GO" id="GO:0008270">
    <property type="term" value="F:zinc ion binding"/>
    <property type="evidence" value="ECO:0007669"/>
    <property type="project" value="UniProtKB-KW"/>
</dbReference>
<feature type="region of interest" description="Disordered" evidence="4">
    <location>
        <begin position="1"/>
        <end position="22"/>
    </location>
</feature>
<dbReference type="GO" id="GO:0061630">
    <property type="term" value="F:ubiquitin protein ligase activity"/>
    <property type="evidence" value="ECO:0007669"/>
    <property type="project" value="TreeGrafter"/>
</dbReference>
<evidence type="ECO:0000313" key="7">
    <source>
        <dbReference type="Proteomes" id="UP000077755"/>
    </source>
</evidence>
<dbReference type="Pfam" id="PF13639">
    <property type="entry name" value="zf-RING_2"/>
    <property type="match status" value="1"/>
</dbReference>
<evidence type="ECO:0000259" key="5">
    <source>
        <dbReference type="PROSITE" id="PS50089"/>
    </source>
</evidence>
<dbReference type="InterPro" id="IPR013083">
    <property type="entry name" value="Znf_RING/FYVE/PHD"/>
</dbReference>
<evidence type="ECO:0000256" key="4">
    <source>
        <dbReference type="SAM" id="MobiDB-lite"/>
    </source>
</evidence>
<dbReference type="SMART" id="SM00184">
    <property type="entry name" value="RING"/>
    <property type="match status" value="1"/>
</dbReference>
<sequence>MSNSHESQPNHTNTSTTNTTTQENYEFDWSTSLIPRPLSHTTAKIKKQLPVTEYFPSGDKCKECAVCLNIMEAKQLTRILKNCSHVFHKDCIDAWIDNNNLTCPLCRADLLCQNEGLEFMEAKWT</sequence>
<reference evidence="6" key="1">
    <citation type="journal article" date="2016" name="Nat. Genet.">
        <title>A high-quality carrot genome assembly provides new insights into carotenoid accumulation and asterid genome evolution.</title>
        <authorList>
            <person name="Iorizzo M."/>
            <person name="Ellison S."/>
            <person name="Senalik D."/>
            <person name="Zeng P."/>
            <person name="Satapoomin P."/>
            <person name="Huang J."/>
            <person name="Bowman M."/>
            <person name="Iovene M."/>
            <person name="Sanseverino W."/>
            <person name="Cavagnaro P."/>
            <person name="Yildiz M."/>
            <person name="Macko-Podgorni A."/>
            <person name="Moranska E."/>
            <person name="Grzebelus E."/>
            <person name="Grzebelus D."/>
            <person name="Ashrafi H."/>
            <person name="Zheng Z."/>
            <person name="Cheng S."/>
            <person name="Spooner D."/>
            <person name="Van Deynze A."/>
            <person name="Simon P."/>
        </authorList>
    </citation>
    <scope>NUCLEOTIDE SEQUENCE</scope>
    <source>
        <tissue evidence="6">Leaf</tissue>
    </source>
</reference>
<dbReference type="Gene3D" id="3.30.40.10">
    <property type="entry name" value="Zinc/RING finger domain, C3HC4 (zinc finger)"/>
    <property type="match status" value="1"/>
</dbReference>
<dbReference type="Proteomes" id="UP000077755">
    <property type="component" value="Chromosome 6"/>
</dbReference>
<accession>A0A161YGR1</accession>
<dbReference type="AlphaFoldDB" id="A0A161YGR1"/>
<reference evidence="6" key="2">
    <citation type="submission" date="2022-03" db="EMBL/GenBank/DDBJ databases">
        <title>Draft title - Genomic analysis of global carrot germplasm unveils the trajectory of domestication and the origin of high carotenoid orange carrot.</title>
        <authorList>
            <person name="Iorizzo M."/>
            <person name="Ellison S."/>
            <person name="Senalik D."/>
            <person name="Macko-Podgorni A."/>
            <person name="Grzebelus D."/>
            <person name="Bostan H."/>
            <person name="Rolling W."/>
            <person name="Curaba J."/>
            <person name="Simon P."/>
        </authorList>
    </citation>
    <scope>NUCLEOTIDE SEQUENCE</scope>
    <source>
        <tissue evidence="6">Leaf</tissue>
    </source>
</reference>
<dbReference type="PANTHER" id="PTHR45969">
    <property type="entry name" value="RING ZINC FINGER PROTEIN-RELATED"/>
    <property type="match status" value="1"/>
</dbReference>
<keyword evidence="1" id="KW-0479">Metal-binding</keyword>
<evidence type="ECO:0000256" key="3">
    <source>
        <dbReference type="ARBA" id="ARBA00022833"/>
    </source>
</evidence>
<dbReference type="Gramene" id="KZM92259">
    <property type="protein sequence ID" value="KZM92259"/>
    <property type="gene ID" value="DCAR_020376"/>
</dbReference>
<evidence type="ECO:0000256" key="2">
    <source>
        <dbReference type="ARBA" id="ARBA00022771"/>
    </source>
</evidence>
<evidence type="ECO:0000313" key="6">
    <source>
        <dbReference type="EMBL" id="WOH06604.1"/>
    </source>
</evidence>